<feature type="domain" description="Helix-turn-helix type 11" evidence="1">
    <location>
        <begin position="9"/>
        <end position="55"/>
    </location>
</feature>
<sequence length="319" mass="37073">MTAQPKLFRLLKIISLLSSKQRYTIQKLAVMMELSERSMYRYLELLEESGFVIDKDFYGNYFMHQNLEAKINPVFTADELAFMRQLASLNKHPLMDSMLQKLYVSSELPPVKELIVKARLSQLVEKLKVSIAEKKQVVIKHYHSAESGRIGDRLIEPLSVENDFFTILAFDVNARQTKFFKLERMGDVIVLDQAWKFEEEHENLDRDFFGMSGTASVWIKLELSLRAYNLMREEFPATIDYLIKEDESYFFYGPIRGYEGIGRFILGLPGEVRHINNKGLIDYLNNKMEAFLHPRAFQNFAALGKQKVDLANQMEVVGK</sequence>
<evidence type="ECO:0000259" key="1">
    <source>
        <dbReference type="Pfam" id="PF08279"/>
    </source>
</evidence>
<dbReference type="EMBL" id="JAEQBW010000001">
    <property type="protein sequence ID" value="MBK6263632.1"/>
    <property type="molecule type" value="Genomic_DNA"/>
</dbReference>
<dbReference type="InterPro" id="IPR036390">
    <property type="entry name" value="WH_DNA-bd_sf"/>
</dbReference>
<comment type="caution">
    <text evidence="2">The sequence shown here is derived from an EMBL/GenBank/DDBJ whole genome shotgun (WGS) entry which is preliminary data.</text>
</comment>
<gene>
    <name evidence="2" type="ORF">JKA74_01190</name>
</gene>
<dbReference type="PROSITE" id="PS52050">
    <property type="entry name" value="WYL"/>
    <property type="match status" value="1"/>
</dbReference>
<evidence type="ECO:0000313" key="2">
    <source>
        <dbReference type="EMBL" id="MBK6263632.1"/>
    </source>
</evidence>
<evidence type="ECO:0000313" key="3">
    <source>
        <dbReference type="Proteomes" id="UP000611723"/>
    </source>
</evidence>
<dbReference type="Gene3D" id="1.10.10.10">
    <property type="entry name" value="Winged helix-like DNA-binding domain superfamily/Winged helix DNA-binding domain"/>
    <property type="match status" value="1"/>
</dbReference>
<dbReference type="InterPro" id="IPR036388">
    <property type="entry name" value="WH-like_DNA-bd_sf"/>
</dbReference>
<dbReference type="RefSeq" id="WP_201429320.1">
    <property type="nucleotide sequence ID" value="NZ_JAEQBW010000001.1"/>
</dbReference>
<dbReference type="Pfam" id="PF08279">
    <property type="entry name" value="HTH_11"/>
    <property type="match status" value="1"/>
</dbReference>
<proteinExistence type="predicted"/>
<dbReference type="Proteomes" id="UP000611723">
    <property type="component" value="Unassembled WGS sequence"/>
</dbReference>
<organism evidence="2 3">
    <name type="scientific">Marivirga aurantiaca</name>
    <dbReference type="NCBI Taxonomy" id="2802615"/>
    <lineage>
        <taxon>Bacteria</taxon>
        <taxon>Pseudomonadati</taxon>
        <taxon>Bacteroidota</taxon>
        <taxon>Cytophagia</taxon>
        <taxon>Cytophagales</taxon>
        <taxon>Marivirgaceae</taxon>
        <taxon>Marivirga</taxon>
    </lineage>
</organism>
<name>A0A934WVD3_9BACT</name>
<dbReference type="SUPFAM" id="SSF46785">
    <property type="entry name" value="Winged helix' DNA-binding domain"/>
    <property type="match status" value="1"/>
</dbReference>
<protein>
    <submittedName>
        <fullName evidence="2">WYL domain-containing protein</fullName>
    </submittedName>
</protein>
<dbReference type="InterPro" id="IPR013196">
    <property type="entry name" value="HTH_11"/>
</dbReference>
<dbReference type="AlphaFoldDB" id="A0A934WVD3"/>
<reference evidence="2" key="1">
    <citation type="submission" date="2021-01" db="EMBL/GenBank/DDBJ databases">
        <title>Marivirga aurantiaca sp. nov., isolated from intertidal surface sediments.</title>
        <authorList>
            <person name="Zhang M."/>
        </authorList>
    </citation>
    <scope>NUCLEOTIDE SEQUENCE</scope>
    <source>
        <strain evidence="2">S37H4</strain>
    </source>
</reference>
<keyword evidence="3" id="KW-1185">Reference proteome</keyword>
<accession>A0A934WVD3</accession>